<dbReference type="InterPro" id="IPR025461">
    <property type="entry name" value="ABA4-like"/>
</dbReference>
<proteinExistence type="predicted"/>
<dbReference type="Pfam" id="PF14108">
    <property type="entry name" value="ABA4-like"/>
    <property type="match status" value="1"/>
</dbReference>
<feature type="transmembrane region" description="Helical" evidence="1">
    <location>
        <begin position="121"/>
        <end position="143"/>
    </location>
</feature>
<feature type="transmembrane region" description="Helical" evidence="1">
    <location>
        <begin position="18"/>
        <end position="37"/>
    </location>
</feature>
<dbReference type="EMBL" id="HBIN01027451">
    <property type="protein sequence ID" value="CAE0449166.1"/>
    <property type="molecule type" value="Transcribed_RNA"/>
</dbReference>
<organism evidence="2">
    <name type="scientific">Aplanochytrium stocchinoi</name>
    <dbReference type="NCBI Taxonomy" id="215587"/>
    <lineage>
        <taxon>Eukaryota</taxon>
        <taxon>Sar</taxon>
        <taxon>Stramenopiles</taxon>
        <taxon>Bigyra</taxon>
        <taxon>Labyrinthulomycetes</taxon>
        <taxon>Thraustochytrida</taxon>
        <taxon>Thraustochytriidae</taxon>
        <taxon>Aplanochytrium</taxon>
    </lineage>
</organism>
<name>A0A7S3V3A9_9STRA</name>
<sequence>MPLTIPPPVDVQLTDEEIFTLLNGVLLGWIPLLFFPYWRFTKSLTLFVAAVYAILYSVLLLQSLMKSGGETPDMLTLKGVTNLFKDPEAVLVGWIHYVSYDLMVARFIVFDAQDSGIPHLLIVVTIPLCLMVGPLGLTAYLFMKLAWTTVVGTSKPKKEKST</sequence>
<gene>
    <name evidence="2" type="ORF">ASTO00021_LOCUS19138</name>
</gene>
<reference evidence="2" key="1">
    <citation type="submission" date="2021-01" db="EMBL/GenBank/DDBJ databases">
        <authorList>
            <person name="Corre E."/>
            <person name="Pelletier E."/>
            <person name="Niang G."/>
            <person name="Scheremetjew M."/>
            <person name="Finn R."/>
            <person name="Kale V."/>
            <person name="Holt S."/>
            <person name="Cochrane G."/>
            <person name="Meng A."/>
            <person name="Brown T."/>
            <person name="Cohen L."/>
        </authorList>
    </citation>
    <scope>NUCLEOTIDE SEQUENCE</scope>
    <source>
        <strain evidence="2">GSBS06</strain>
    </source>
</reference>
<evidence type="ECO:0000256" key="1">
    <source>
        <dbReference type="SAM" id="Phobius"/>
    </source>
</evidence>
<protein>
    <recommendedName>
        <fullName evidence="3">DUF4281 domain-containing protein</fullName>
    </recommendedName>
</protein>
<feature type="transmembrane region" description="Helical" evidence="1">
    <location>
        <begin position="44"/>
        <end position="65"/>
    </location>
</feature>
<dbReference type="AlphaFoldDB" id="A0A7S3V3A9"/>
<evidence type="ECO:0008006" key="3">
    <source>
        <dbReference type="Google" id="ProtNLM"/>
    </source>
</evidence>
<keyword evidence="1" id="KW-0472">Membrane</keyword>
<accession>A0A7S3V3A9</accession>
<evidence type="ECO:0000313" key="2">
    <source>
        <dbReference type="EMBL" id="CAE0449166.1"/>
    </source>
</evidence>
<keyword evidence="1" id="KW-0812">Transmembrane</keyword>
<keyword evidence="1" id="KW-1133">Transmembrane helix</keyword>